<dbReference type="Proteomes" id="UP001617511">
    <property type="component" value="Unassembled WGS sequence"/>
</dbReference>
<feature type="transmembrane region" description="Helical" evidence="1">
    <location>
        <begin position="191"/>
        <end position="210"/>
    </location>
</feature>
<dbReference type="Pfam" id="PF06912">
    <property type="entry name" value="DUF1275"/>
    <property type="match status" value="1"/>
</dbReference>
<dbReference type="InterPro" id="IPR010699">
    <property type="entry name" value="DUF1275"/>
</dbReference>
<evidence type="ECO:0000313" key="3">
    <source>
        <dbReference type="Proteomes" id="UP001617511"/>
    </source>
</evidence>
<feature type="transmembrane region" description="Helical" evidence="1">
    <location>
        <begin position="130"/>
        <end position="150"/>
    </location>
</feature>
<reference evidence="2 3" key="1">
    <citation type="submission" date="2024-10" db="EMBL/GenBank/DDBJ databases">
        <title>The Natural Products Discovery Center: Release of the First 8490 Sequenced Strains for Exploring Actinobacteria Biosynthetic Diversity.</title>
        <authorList>
            <person name="Kalkreuter E."/>
            <person name="Kautsar S.A."/>
            <person name="Yang D."/>
            <person name="Bader C.D."/>
            <person name="Teijaro C.N."/>
            <person name="Fluegel L."/>
            <person name="Davis C.M."/>
            <person name="Simpson J.R."/>
            <person name="Lauterbach L."/>
            <person name="Steele A.D."/>
            <person name="Gui C."/>
            <person name="Meng S."/>
            <person name="Li G."/>
            <person name="Viehrig K."/>
            <person name="Ye F."/>
            <person name="Su P."/>
            <person name="Kiefer A.F."/>
            <person name="Nichols A."/>
            <person name="Cepeda A.J."/>
            <person name="Yan W."/>
            <person name="Fan B."/>
            <person name="Jiang Y."/>
            <person name="Adhikari A."/>
            <person name="Zheng C.-J."/>
            <person name="Schuster L."/>
            <person name="Cowan T.M."/>
            <person name="Smanski M.J."/>
            <person name="Chevrette M.G."/>
            <person name="De Carvalho L.P.S."/>
            <person name="Shen B."/>
        </authorList>
    </citation>
    <scope>NUCLEOTIDE SEQUENCE [LARGE SCALE GENOMIC DNA]</scope>
    <source>
        <strain evidence="2 3">NPDC089932</strain>
    </source>
</reference>
<keyword evidence="1" id="KW-1133">Transmembrane helix</keyword>
<keyword evidence="3" id="KW-1185">Reference proteome</keyword>
<evidence type="ECO:0000313" key="2">
    <source>
        <dbReference type="EMBL" id="MFJ4081559.1"/>
    </source>
</evidence>
<name>A0ABW8FHM3_9ACTN</name>
<gene>
    <name evidence="2" type="ORF">ACIP2Z_21710</name>
</gene>
<proteinExistence type="predicted"/>
<feature type="transmembrane region" description="Helical" evidence="1">
    <location>
        <begin position="39"/>
        <end position="57"/>
    </location>
</feature>
<dbReference type="EMBL" id="JBIVGG010000009">
    <property type="protein sequence ID" value="MFJ4081559.1"/>
    <property type="molecule type" value="Genomic_DNA"/>
</dbReference>
<evidence type="ECO:0000256" key="1">
    <source>
        <dbReference type="SAM" id="Phobius"/>
    </source>
</evidence>
<dbReference type="PANTHER" id="PTHR37314:SF4">
    <property type="entry name" value="UPF0700 TRANSMEMBRANE PROTEIN YOAK"/>
    <property type="match status" value="1"/>
</dbReference>
<feature type="transmembrane region" description="Helical" evidence="1">
    <location>
        <begin position="63"/>
        <end position="84"/>
    </location>
</feature>
<comment type="caution">
    <text evidence="2">The sequence shown here is derived from an EMBL/GenBank/DDBJ whole genome shotgun (WGS) entry which is preliminary data.</text>
</comment>
<organism evidence="2 3">
    <name type="scientific">Streptomyces iakyrus</name>
    <dbReference type="NCBI Taxonomy" id="68219"/>
    <lineage>
        <taxon>Bacteria</taxon>
        <taxon>Bacillati</taxon>
        <taxon>Actinomycetota</taxon>
        <taxon>Actinomycetes</taxon>
        <taxon>Kitasatosporales</taxon>
        <taxon>Streptomycetaceae</taxon>
        <taxon>Streptomyces</taxon>
    </lineage>
</organism>
<protein>
    <submittedName>
        <fullName evidence="2">YoaK family protein</fullName>
    </submittedName>
</protein>
<dbReference type="PANTHER" id="PTHR37314">
    <property type="entry name" value="SLR0142 PROTEIN"/>
    <property type="match status" value="1"/>
</dbReference>
<sequence>MSDASPVLATDARRVAVMTVLTVLAGAVDAVSFLTMGKVFCALATGNVLFLSFALAGEGDVPVARPAVAIGAFMAGAAVADVVLKRLAERGRRWFPAGLVCEAVLLVCAGVLALARHGTGPVAAQDDRGVVALVALAMGVRASTALRVHVPGMPTLLSQTAIAELLNDVLRRPRAALYGMTAKQRLARTRWTATVGGIFGGGVLGTLLLVPLGTGRALLVIAATVLLLAGAGLAVPPGGREQVPCGGP</sequence>
<accession>A0ABW8FHM3</accession>
<feature type="transmembrane region" description="Helical" evidence="1">
    <location>
        <begin position="96"/>
        <end position="115"/>
    </location>
</feature>
<keyword evidence="1" id="KW-0472">Membrane</keyword>
<feature type="transmembrane region" description="Helical" evidence="1">
    <location>
        <begin position="216"/>
        <end position="235"/>
    </location>
</feature>
<feature type="transmembrane region" description="Helical" evidence="1">
    <location>
        <begin position="15"/>
        <end position="34"/>
    </location>
</feature>
<keyword evidence="1" id="KW-0812">Transmembrane</keyword>
<dbReference type="RefSeq" id="WP_402073431.1">
    <property type="nucleotide sequence ID" value="NZ_JBIVGG010000009.1"/>
</dbReference>